<protein>
    <recommendedName>
        <fullName evidence="2">HYR domain-containing protein</fullName>
    </recommendedName>
</protein>
<dbReference type="AlphaFoldDB" id="X1BQW2"/>
<name>X1BQW2_9ZZZZ</name>
<accession>X1BQW2</accession>
<dbReference type="InterPro" id="IPR003410">
    <property type="entry name" value="HYR_dom"/>
</dbReference>
<comment type="caution">
    <text evidence="3">The sequence shown here is derived from an EMBL/GenBank/DDBJ whole genome shotgun (WGS) entry which is preliminary data.</text>
</comment>
<gene>
    <name evidence="3" type="ORF">S01H4_47310</name>
</gene>
<evidence type="ECO:0000256" key="1">
    <source>
        <dbReference type="ARBA" id="ARBA00022737"/>
    </source>
</evidence>
<dbReference type="Pfam" id="PF02494">
    <property type="entry name" value="HYR"/>
    <property type="match status" value="1"/>
</dbReference>
<dbReference type="EMBL" id="BART01026544">
    <property type="protein sequence ID" value="GAG98154.1"/>
    <property type="molecule type" value="Genomic_DNA"/>
</dbReference>
<keyword evidence="1" id="KW-0677">Repeat</keyword>
<sequence>WDVNVLDIGDPTVSCPEAITLRIDQKRHAIVVPYEATAVDHADSNPVITYSIEPNSLFEEGIYQIDVLATDRAGNSDACSIDIEILRPYPNATFEAVLIKADVHEISEDVFGASLQVLTFTNVYHKVDLSVASPSADNQNAQIEAGNVYESSANCAADAAVCQQEWSFDVAFDECTAEDKLYQFNADINCLPTDCLESSRHPISIELDASNYCWQDLEGVAITADMITVTQSHHDVYQVMYASDPETGLPEQTTAFENGDNISGIISVSSPSVITTDV</sequence>
<feature type="non-terminal residue" evidence="3">
    <location>
        <position position="278"/>
    </location>
</feature>
<dbReference type="PROSITE" id="PS50825">
    <property type="entry name" value="HYR"/>
    <property type="match status" value="1"/>
</dbReference>
<feature type="domain" description="HYR" evidence="2">
    <location>
        <begin position="6"/>
        <end position="87"/>
    </location>
</feature>
<proteinExistence type="predicted"/>
<organism evidence="3">
    <name type="scientific">marine sediment metagenome</name>
    <dbReference type="NCBI Taxonomy" id="412755"/>
    <lineage>
        <taxon>unclassified sequences</taxon>
        <taxon>metagenomes</taxon>
        <taxon>ecological metagenomes</taxon>
    </lineage>
</organism>
<feature type="non-terminal residue" evidence="3">
    <location>
        <position position="1"/>
    </location>
</feature>
<evidence type="ECO:0000259" key="2">
    <source>
        <dbReference type="PROSITE" id="PS50825"/>
    </source>
</evidence>
<evidence type="ECO:0000313" key="3">
    <source>
        <dbReference type="EMBL" id="GAG98154.1"/>
    </source>
</evidence>
<reference evidence="3" key="1">
    <citation type="journal article" date="2014" name="Front. Microbiol.">
        <title>High frequency of phylogenetically diverse reductive dehalogenase-homologous genes in deep subseafloor sedimentary metagenomes.</title>
        <authorList>
            <person name="Kawai M."/>
            <person name="Futagami T."/>
            <person name="Toyoda A."/>
            <person name="Takaki Y."/>
            <person name="Nishi S."/>
            <person name="Hori S."/>
            <person name="Arai W."/>
            <person name="Tsubouchi T."/>
            <person name="Morono Y."/>
            <person name="Uchiyama I."/>
            <person name="Ito T."/>
            <person name="Fujiyama A."/>
            <person name="Inagaki F."/>
            <person name="Takami H."/>
        </authorList>
    </citation>
    <scope>NUCLEOTIDE SEQUENCE</scope>
    <source>
        <strain evidence="3">Expedition CK06-06</strain>
    </source>
</reference>